<dbReference type="InterPro" id="IPR011006">
    <property type="entry name" value="CheY-like_superfamily"/>
</dbReference>
<dbReference type="SMART" id="SM00100">
    <property type="entry name" value="cNMP"/>
    <property type="match status" value="1"/>
</dbReference>
<proteinExistence type="predicted"/>
<dbReference type="Gene3D" id="2.60.120.10">
    <property type="entry name" value="Jelly Rolls"/>
    <property type="match status" value="1"/>
</dbReference>
<dbReference type="InterPro" id="IPR001789">
    <property type="entry name" value="Sig_transdc_resp-reg_receiver"/>
</dbReference>
<dbReference type="SMART" id="SM00419">
    <property type="entry name" value="HTH_CRP"/>
    <property type="match status" value="1"/>
</dbReference>
<dbReference type="CDD" id="cd17574">
    <property type="entry name" value="REC_OmpR"/>
    <property type="match status" value="1"/>
</dbReference>
<organism evidence="9 10">
    <name type="scientific">Rapidithrix thailandica</name>
    <dbReference type="NCBI Taxonomy" id="413964"/>
    <lineage>
        <taxon>Bacteria</taxon>
        <taxon>Pseudomonadati</taxon>
        <taxon>Bacteroidota</taxon>
        <taxon>Cytophagia</taxon>
        <taxon>Cytophagales</taxon>
        <taxon>Flammeovirgaceae</taxon>
        <taxon>Rapidithrix</taxon>
    </lineage>
</organism>
<evidence type="ECO:0000259" key="6">
    <source>
        <dbReference type="PROSITE" id="PS50042"/>
    </source>
</evidence>
<evidence type="ECO:0000256" key="1">
    <source>
        <dbReference type="ARBA" id="ARBA00022553"/>
    </source>
</evidence>
<dbReference type="SUPFAM" id="SSF51206">
    <property type="entry name" value="cAMP-binding domain-like"/>
    <property type="match status" value="1"/>
</dbReference>
<dbReference type="InterPro" id="IPR050595">
    <property type="entry name" value="Bact_response_regulator"/>
</dbReference>
<evidence type="ECO:0000313" key="9">
    <source>
        <dbReference type="EMBL" id="MEN7548371.1"/>
    </source>
</evidence>
<evidence type="ECO:0000313" key="10">
    <source>
        <dbReference type="Proteomes" id="UP001403385"/>
    </source>
</evidence>
<accession>A0AAW9S5M5</accession>
<keyword evidence="2" id="KW-0805">Transcription regulation</keyword>
<dbReference type="RefSeq" id="WP_346821150.1">
    <property type="nucleotide sequence ID" value="NZ_JBDKWZ010000005.1"/>
</dbReference>
<dbReference type="Pfam" id="PF00072">
    <property type="entry name" value="Response_reg"/>
    <property type="match status" value="1"/>
</dbReference>
<dbReference type="AlphaFoldDB" id="A0AAW9S5M5"/>
<reference evidence="9 10" key="1">
    <citation type="submission" date="2024-04" db="EMBL/GenBank/DDBJ databases">
        <title>Novel genus in family Flammeovirgaceae.</title>
        <authorList>
            <person name="Nguyen T.H."/>
            <person name="Vuong T.Q."/>
            <person name="Le H."/>
            <person name="Kim S.-G."/>
        </authorList>
    </citation>
    <scope>NUCLEOTIDE SEQUENCE [LARGE SCALE GENOMIC DNA]</scope>
    <source>
        <strain evidence="9 10">JCM 23209</strain>
    </source>
</reference>
<dbReference type="GO" id="GO:0003677">
    <property type="term" value="F:DNA binding"/>
    <property type="evidence" value="ECO:0007669"/>
    <property type="project" value="UniProtKB-KW"/>
</dbReference>
<evidence type="ECO:0000256" key="2">
    <source>
        <dbReference type="ARBA" id="ARBA00023015"/>
    </source>
</evidence>
<dbReference type="SUPFAM" id="SSF46785">
    <property type="entry name" value="Winged helix' DNA-binding domain"/>
    <property type="match status" value="1"/>
</dbReference>
<dbReference type="Pfam" id="PF00027">
    <property type="entry name" value="cNMP_binding"/>
    <property type="match status" value="1"/>
</dbReference>
<dbReference type="Pfam" id="PF13545">
    <property type="entry name" value="HTH_Crp_2"/>
    <property type="match status" value="1"/>
</dbReference>
<keyword evidence="3" id="KW-0238">DNA-binding</keyword>
<gene>
    <name evidence="9" type="ORF">AAG747_10660</name>
</gene>
<comment type="caution">
    <text evidence="9">The sequence shown here is derived from an EMBL/GenBank/DDBJ whole genome shotgun (WGS) entry which is preliminary data.</text>
</comment>
<feature type="modified residue" description="4-aspartylphosphate" evidence="5">
    <location>
        <position position="55"/>
    </location>
</feature>
<protein>
    <submittedName>
        <fullName evidence="9">Response regulator</fullName>
    </submittedName>
</protein>
<dbReference type="GO" id="GO:0006355">
    <property type="term" value="P:regulation of DNA-templated transcription"/>
    <property type="evidence" value="ECO:0007669"/>
    <property type="project" value="InterPro"/>
</dbReference>
<evidence type="ECO:0000256" key="3">
    <source>
        <dbReference type="ARBA" id="ARBA00023125"/>
    </source>
</evidence>
<keyword evidence="1 5" id="KW-0597">Phosphoprotein</keyword>
<dbReference type="Proteomes" id="UP001403385">
    <property type="component" value="Unassembled WGS sequence"/>
</dbReference>
<dbReference type="Gene3D" id="1.10.10.10">
    <property type="entry name" value="Winged helix-like DNA-binding domain superfamily/Winged helix DNA-binding domain"/>
    <property type="match status" value="1"/>
</dbReference>
<dbReference type="CDD" id="cd00038">
    <property type="entry name" value="CAP_ED"/>
    <property type="match status" value="1"/>
</dbReference>
<dbReference type="GO" id="GO:0000160">
    <property type="term" value="P:phosphorelay signal transduction system"/>
    <property type="evidence" value="ECO:0007669"/>
    <property type="project" value="InterPro"/>
</dbReference>
<dbReference type="EMBL" id="JBDKWZ010000005">
    <property type="protein sequence ID" value="MEN7548371.1"/>
    <property type="molecule type" value="Genomic_DNA"/>
</dbReference>
<feature type="domain" description="HTH crp-type" evidence="8">
    <location>
        <begin position="277"/>
        <end position="348"/>
    </location>
</feature>
<name>A0AAW9S5M5_9BACT</name>
<dbReference type="Gene3D" id="3.40.50.2300">
    <property type="match status" value="1"/>
</dbReference>
<dbReference type="InterPro" id="IPR036388">
    <property type="entry name" value="WH-like_DNA-bd_sf"/>
</dbReference>
<keyword evidence="4" id="KW-0804">Transcription</keyword>
<dbReference type="PROSITE" id="PS50110">
    <property type="entry name" value="RESPONSE_REGULATORY"/>
    <property type="match status" value="1"/>
</dbReference>
<dbReference type="InterPro" id="IPR018490">
    <property type="entry name" value="cNMP-bd_dom_sf"/>
</dbReference>
<dbReference type="PANTHER" id="PTHR44591">
    <property type="entry name" value="STRESS RESPONSE REGULATOR PROTEIN 1"/>
    <property type="match status" value="1"/>
</dbReference>
<dbReference type="InterPro" id="IPR012318">
    <property type="entry name" value="HTH_CRP"/>
</dbReference>
<evidence type="ECO:0000259" key="8">
    <source>
        <dbReference type="PROSITE" id="PS51063"/>
    </source>
</evidence>
<dbReference type="PROSITE" id="PS50042">
    <property type="entry name" value="CNMP_BINDING_3"/>
    <property type="match status" value="1"/>
</dbReference>
<evidence type="ECO:0000256" key="4">
    <source>
        <dbReference type="ARBA" id="ARBA00023163"/>
    </source>
</evidence>
<keyword evidence="10" id="KW-1185">Reference proteome</keyword>
<dbReference type="SUPFAM" id="SSF52172">
    <property type="entry name" value="CheY-like"/>
    <property type="match status" value="1"/>
</dbReference>
<dbReference type="PANTHER" id="PTHR44591:SF3">
    <property type="entry name" value="RESPONSE REGULATORY DOMAIN-CONTAINING PROTEIN"/>
    <property type="match status" value="1"/>
</dbReference>
<sequence>MEAKKKILLIEDNPEMRENTAEILELSNFEVITAENGKVGVESAKKVKPDLIICDIMMPELDGFGVLFILSKEPETASIPFIFLTAKAEKTDFRKGMNLGADDYLTKPFDDVELLDAIESRLRKSDILKNTYSKSKEGFDSFLQDAQSQTGMEELAKDRKQRHYKKRDIIFYEGDYANAMYFVNQGKVKTYKTNDDGKEYITGIHNEGDFMGYIALLENSEHPESAMAMEDCELSIIPKSDFFTLLESNRDIANKFIKMLSNEVMANEQKLLKLAYSSVRQRVAEALLYISSRENPDNKPDFKMYITRDDLAKIVGTAKETLIRTLSDFKDEKLIEISGRGITIINQEKLERLNI</sequence>
<dbReference type="InterPro" id="IPR014710">
    <property type="entry name" value="RmlC-like_jellyroll"/>
</dbReference>
<feature type="domain" description="Cyclic nucleotide-binding" evidence="6">
    <location>
        <begin position="143"/>
        <end position="263"/>
    </location>
</feature>
<dbReference type="SMART" id="SM00448">
    <property type="entry name" value="REC"/>
    <property type="match status" value="1"/>
</dbReference>
<dbReference type="PROSITE" id="PS51063">
    <property type="entry name" value="HTH_CRP_2"/>
    <property type="match status" value="1"/>
</dbReference>
<feature type="domain" description="Response regulatory" evidence="7">
    <location>
        <begin position="6"/>
        <end position="122"/>
    </location>
</feature>
<dbReference type="CDD" id="cd00092">
    <property type="entry name" value="HTH_CRP"/>
    <property type="match status" value="1"/>
</dbReference>
<evidence type="ECO:0000259" key="7">
    <source>
        <dbReference type="PROSITE" id="PS50110"/>
    </source>
</evidence>
<dbReference type="InterPro" id="IPR000595">
    <property type="entry name" value="cNMP-bd_dom"/>
</dbReference>
<dbReference type="InterPro" id="IPR036390">
    <property type="entry name" value="WH_DNA-bd_sf"/>
</dbReference>
<evidence type="ECO:0000256" key="5">
    <source>
        <dbReference type="PROSITE-ProRule" id="PRU00169"/>
    </source>
</evidence>